<name>A0ABW5QM01_9HYPH</name>
<protein>
    <submittedName>
        <fullName evidence="2">Uncharacterized protein</fullName>
    </submittedName>
</protein>
<dbReference type="Proteomes" id="UP001597521">
    <property type="component" value="Unassembled WGS sequence"/>
</dbReference>
<proteinExistence type="predicted"/>
<dbReference type="RefSeq" id="WP_386834051.1">
    <property type="nucleotide sequence ID" value="NZ_JBHUNP010000001.1"/>
</dbReference>
<evidence type="ECO:0000313" key="3">
    <source>
        <dbReference type="Proteomes" id="UP001597521"/>
    </source>
</evidence>
<evidence type="ECO:0000256" key="1">
    <source>
        <dbReference type="SAM" id="MobiDB-lite"/>
    </source>
</evidence>
<reference evidence="3" key="1">
    <citation type="journal article" date="2019" name="Int. J. Syst. Evol. Microbiol.">
        <title>The Global Catalogue of Microorganisms (GCM) 10K type strain sequencing project: providing services to taxonomists for standard genome sequencing and annotation.</title>
        <authorList>
            <consortium name="The Broad Institute Genomics Platform"/>
            <consortium name="The Broad Institute Genome Sequencing Center for Infectious Disease"/>
            <person name="Wu L."/>
            <person name="Ma J."/>
        </authorList>
    </citation>
    <scope>NUCLEOTIDE SEQUENCE [LARGE SCALE GENOMIC DNA]</scope>
    <source>
        <strain evidence="3">CCM 7427</strain>
    </source>
</reference>
<keyword evidence="3" id="KW-1185">Reference proteome</keyword>
<feature type="compositionally biased region" description="Basic and acidic residues" evidence="1">
    <location>
        <begin position="97"/>
        <end position="107"/>
    </location>
</feature>
<gene>
    <name evidence="2" type="ORF">ACFSX5_13245</name>
</gene>
<evidence type="ECO:0000313" key="2">
    <source>
        <dbReference type="EMBL" id="MFD2648760.1"/>
    </source>
</evidence>
<organism evidence="2 3">
    <name type="scientific">Devosia albogilva</name>
    <dbReference type="NCBI Taxonomy" id="429726"/>
    <lineage>
        <taxon>Bacteria</taxon>
        <taxon>Pseudomonadati</taxon>
        <taxon>Pseudomonadota</taxon>
        <taxon>Alphaproteobacteria</taxon>
        <taxon>Hyphomicrobiales</taxon>
        <taxon>Devosiaceae</taxon>
        <taxon>Devosia</taxon>
    </lineage>
</organism>
<accession>A0ABW5QM01</accession>
<dbReference type="EMBL" id="JBHUNP010000001">
    <property type="protein sequence ID" value="MFD2648760.1"/>
    <property type="molecule type" value="Genomic_DNA"/>
</dbReference>
<feature type="region of interest" description="Disordered" evidence="1">
    <location>
        <begin position="85"/>
        <end position="130"/>
    </location>
</feature>
<sequence length="130" mass="14856">MSRILTSPEEIRQWATARGGNPMLMDTPDVHEERRLLQITFGQHALNAERNEGPDVNPYGGWYLTDWDEWFAEFDKQGLAIKVNEDQPGTLSNDFRFVPRNESKEDQTTDAARQPPNISIKNPDPADRSS</sequence>
<comment type="caution">
    <text evidence="2">The sequence shown here is derived from an EMBL/GenBank/DDBJ whole genome shotgun (WGS) entry which is preliminary data.</text>
</comment>